<protein>
    <submittedName>
        <fullName evidence="1">DUF2336 domain-containing protein</fullName>
    </submittedName>
</protein>
<dbReference type="EMBL" id="JAABLQ010000001">
    <property type="protein sequence ID" value="NBN78444.1"/>
    <property type="molecule type" value="Genomic_DNA"/>
</dbReference>
<dbReference type="InterPro" id="IPR019285">
    <property type="entry name" value="DUF2336"/>
</dbReference>
<sequence length="338" mass="37788">MGHVAALFVDGAERYTNEELALFNDVLVNLIDMVDIDGRESLSQQIGSIETTPRELVLKLANDTATVAAPVLQNSPVLTDDDLYTLAKTKGQDHLLAISKRDALQARVTDILLERGEQPVRRSVAANPGAELSDWGGRLLVKLAETDATLRESLTERHDLNRANFEKLLAMLPVDRQTKLRHIFENNERVARDLFREASLLVDDTKLERRKARLNTKATLKDIRDGQRPLDEVVIEYSLANDLYDLAFLLANITAMDEKFVRNVIVRQDIEAIAVLCRSLEIGEVAFSALCKARARQMKAAPTVVDTWIGEFRILSVAEAQRTMRFIKVRLSAMAAAA</sequence>
<proteinExistence type="predicted"/>
<comment type="caution">
    <text evidence="1">The sequence shown here is derived from an EMBL/GenBank/DDBJ whole genome shotgun (WGS) entry which is preliminary data.</text>
</comment>
<name>A0A7X5F4R2_9HYPH</name>
<accession>A0A7X5F4R2</accession>
<keyword evidence="2" id="KW-1185">Reference proteome</keyword>
<dbReference type="AlphaFoldDB" id="A0A7X5F4R2"/>
<organism evidence="1 2">
    <name type="scientific">Pannonibacter tanglangensis</name>
    <dbReference type="NCBI Taxonomy" id="2750084"/>
    <lineage>
        <taxon>Bacteria</taxon>
        <taxon>Pseudomonadati</taxon>
        <taxon>Pseudomonadota</taxon>
        <taxon>Alphaproteobacteria</taxon>
        <taxon>Hyphomicrobiales</taxon>
        <taxon>Stappiaceae</taxon>
        <taxon>Pannonibacter</taxon>
    </lineage>
</organism>
<evidence type="ECO:0000313" key="1">
    <source>
        <dbReference type="EMBL" id="NBN78444.1"/>
    </source>
</evidence>
<dbReference type="Proteomes" id="UP000586722">
    <property type="component" value="Unassembled WGS sequence"/>
</dbReference>
<reference evidence="1 2" key="1">
    <citation type="submission" date="2020-01" db="EMBL/GenBank/DDBJ databases">
        <authorList>
            <person name="Peng S.Y."/>
            <person name="Li J."/>
            <person name="Wang M."/>
            <person name="Wang L."/>
            <person name="Wang C.Q."/>
            <person name="Wang J.R."/>
        </authorList>
    </citation>
    <scope>NUCLEOTIDE SEQUENCE [LARGE SCALE GENOMIC DNA]</scope>
    <source>
        <strain evidence="1 2">XCT-53</strain>
    </source>
</reference>
<dbReference type="Pfam" id="PF10098">
    <property type="entry name" value="DUF2336"/>
    <property type="match status" value="1"/>
</dbReference>
<gene>
    <name evidence="1" type="ORF">GWI72_09210</name>
</gene>
<evidence type="ECO:0000313" key="2">
    <source>
        <dbReference type="Proteomes" id="UP000586722"/>
    </source>
</evidence>